<dbReference type="CDD" id="cd10017">
    <property type="entry name" value="B3_DNA"/>
    <property type="match status" value="3"/>
</dbReference>
<dbReference type="Proteomes" id="UP000324705">
    <property type="component" value="Chromosome 4A"/>
</dbReference>
<reference evidence="8 9" key="1">
    <citation type="submission" date="2017-09" db="EMBL/GenBank/DDBJ databases">
        <authorList>
            <consortium name="International Durum Wheat Genome Sequencing Consortium (IDWGSC)"/>
            <person name="Milanesi L."/>
        </authorList>
    </citation>
    <scope>NUCLEOTIDE SEQUENCE [LARGE SCALE GENOMIC DNA]</scope>
    <source>
        <strain evidence="9">cv. Svevo</strain>
    </source>
</reference>
<keyword evidence="5" id="KW-0539">Nucleus</keyword>
<evidence type="ECO:0000313" key="8">
    <source>
        <dbReference type="EMBL" id="VAH94220.1"/>
    </source>
</evidence>
<dbReference type="Gene3D" id="2.40.330.10">
    <property type="entry name" value="DNA-binding pseudobarrel domain"/>
    <property type="match status" value="3"/>
</dbReference>
<protein>
    <recommendedName>
        <fullName evidence="7">TF-B3 domain-containing protein</fullName>
    </recommendedName>
</protein>
<feature type="compositionally biased region" description="Polar residues" evidence="6">
    <location>
        <begin position="220"/>
        <end position="258"/>
    </location>
</feature>
<dbReference type="PANTHER" id="PTHR31391">
    <property type="entry name" value="B3 DOMAIN-CONTAINING PROTEIN OS11G0197600-RELATED"/>
    <property type="match status" value="1"/>
</dbReference>
<evidence type="ECO:0000256" key="5">
    <source>
        <dbReference type="ARBA" id="ARBA00023242"/>
    </source>
</evidence>
<dbReference type="InterPro" id="IPR003340">
    <property type="entry name" value="B3_DNA-bd"/>
</dbReference>
<dbReference type="PROSITE" id="PS50863">
    <property type="entry name" value="B3"/>
    <property type="match status" value="3"/>
</dbReference>
<feature type="domain" description="TF-B3" evidence="7">
    <location>
        <begin position="516"/>
        <end position="614"/>
    </location>
</feature>
<sequence length="616" mass="68725">MLHRWHLDPQRIPVSAVPRTQRAHEVTSQDIITALAWHLCLLVFAPLLGCYGNTKRLISGGQFSPVQVNESPTFSSASVSPRPSQFSRLSSSFQLQRTVTVIAGSGLDCSAKPGLQEDLEDTSEIPYCKVIPERFAKHFAGKMPRTVKLEGPNGILYDVGVTEHRNRKVIQSGWEVFVDANDIVQKDSLMFRYRGSSRFKVAVFDSSGCEKTVPCFGIGSSMSDQPITNSTGMSGSSSDRNTHSSMGQQSDGCQSESSGHCRKLAWTDAASSPSEDLPGEDSPYEHESSGSDDHTLPKMISTVRIKEEQCSDASGRSDGCHSGSTRKTAVISTPSAESGRPKDKYVLSSRSNLADAQKEKIDKLLQDVQSRTLAFVAIMRKSNVQPPYPSLPIMKEYAVAHFPHESASVILQRPGENKRWYPRFYEGNDSIHKIRGEWLDFVCDNSVEEGDICIFVPAKGGGRFTFTVHLLRAESKAHAGHFVPPYMLSQMSFLSPLQQSIVEDKAEAIQLEAHLYVAIMNKTNVGVKGHYSLEFGAKYAAVYLPKEERTILLQRKGKEWQTQMHIRNGRRRVLEGGWHKFISDNRLRVGDICLFELKRNRRKLTMIVHIISRDQC</sequence>
<dbReference type="SMART" id="SM01019">
    <property type="entry name" value="B3"/>
    <property type="match status" value="3"/>
</dbReference>
<evidence type="ECO:0000256" key="6">
    <source>
        <dbReference type="SAM" id="MobiDB-lite"/>
    </source>
</evidence>
<feature type="compositionally biased region" description="Polar residues" evidence="6">
    <location>
        <begin position="322"/>
        <end position="336"/>
    </location>
</feature>
<dbReference type="InterPro" id="IPR015300">
    <property type="entry name" value="DNA-bd_pseudobarrel_sf"/>
</dbReference>
<evidence type="ECO:0000256" key="1">
    <source>
        <dbReference type="ARBA" id="ARBA00004123"/>
    </source>
</evidence>
<dbReference type="EMBL" id="LT934117">
    <property type="protein sequence ID" value="VAH94220.1"/>
    <property type="molecule type" value="Genomic_DNA"/>
</dbReference>
<accession>A0A9R0SFN3</accession>
<dbReference type="OMA" id="IFREQCC"/>
<keyword evidence="4" id="KW-0804">Transcription</keyword>
<dbReference type="InterPro" id="IPR044837">
    <property type="entry name" value="REM16-like"/>
</dbReference>
<feature type="domain" description="TF-B3" evidence="7">
    <location>
        <begin position="376"/>
        <end position="474"/>
    </location>
</feature>
<dbReference type="PANTHER" id="PTHR31391:SF23">
    <property type="entry name" value="B3 DOMAIN-CONTAINING PROTEIN OS03G0619800"/>
    <property type="match status" value="1"/>
</dbReference>
<dbReference type="AlphaFoldDB" id="A0A9R0SFN3"/>
<feature type="domain" description="TF-B3" evidence="7">
    <location>
        <begin position="130"/>
        <end position="207"/>
    </location>
</feature>
<evidence type="ECO:0000256" key="2">
    <source>
        <dbReference type="ARBA" id="ARBA00023015"/>
    </source>
</evidence>
<evidence type="ECO:0000259" key="7">
    <source>
        <dbReference type="PROSITE" id="PS50863"/>
    </source>
</evidence>
<dbReference type="Gramene" id="TRITD4Av1G175770.2">
    <property type="protein sequence ID" value="TRITD4Av1G175770.2"/>
    <property type="gene ID" value="TRITD4Av1G175770"/>
</dbReference>
<evidence type="ECO:0000256" key="4">
    <source>
        <dbReference type="ARBA" id="ARBA00023163"/>
    </source>
</evidence>
<evidence type="ECO:0000313" key="9">
    <source>
        <dbReference type="Proteomes" id="UP000324705"/>
    </source>
</evidence>
<feature type="compositionally biased region" description="Basic and acidic residues" evidence="6">
    <location>
        <begin position="283"/>
        <end position="296"/>
    </location>
</feature>
<dbReference type="GO" id="GO:0005634">
    <property type="term" value="C:nucleus"/>
    <property type="evidence" value="ECO:0007669"/>
    <property type="project" value="UniProtKB-SubCell"/>
</dbReference>
<dbReference type="GO" id="GO:0003677">
    <property type="term" value="F:DNA binding"/>
    <property type="evidence" value="ECO:0007669"/>
    <property type="project" value="UniProtKB-KW"/>
</dbReference>
<evidence type="ECO:0000256" key="3">
    <source>
        <dbReference type="ARBA" id="ARBA00023125"/>
    </source>
</evidence>
<keyword evidence="2" id="KW-0805">Transcription regulation</keyword>
<organism evidence="8 9">
    <name type="scientific">Triticum turgidum subsp. durum</name>
    <name type="common">Durum wheat</name>
    <name type="synonym">Triticum durum</name>
    <dbReference type="NCBI Taxonomy" id="4567"/>
    <lineage>
        <taxon>Eukaryota</taxon>
        <taxon>Viridiplantae</taxon>
        <taxon>Streptophyta</taxon>
        <taxon>Embryophyta</taxon>
        <taxon>Tracheophyta</taxon>
        <taxon>Spermatophyta</taxon>
        <taxon>Magnoliopsida</taxon>
        <taxon>Liliopsida</taxon>
        <taxon>Poales</taxon>
        <taxon>Poaceae</taxon>
        <taxon>BOP clade</taxon>
        <taxon>Pooideae</taxon>
        <taxon>Triticodae</taxon>
        <taxon>Triticeae</taxon>
        <taxon>Triticinae</taxon>
        <taxon>Triticum</taxon>
    </lineage>
</organism>
<dbReference type="SUPFAM" id="SSF101936">
    <property type="entry name" value="DNA-binding pseudobarrel domain"/>
    <property type="match status" value="3"/>
</dbReference>
<gene>
    <name evidence="8" type="ORF">TRITD_4Av1G175770</name>
</gene>
<comment type="subcellular location">
    <subcellularLocation>
        <location evidence="1">Nucleus</location>
    </subcellularLocation>
</comment>
<keyword evidence="3" id="KW-0238">DNA-binding</keyword>
<name>A0A9R0SFN3_TRITD</name>
<feature type="region of interest" description="Disordered" evidence="6">
    <location>
        <begin position="220"/>
        <end position="343"/>
    </location>
</feature>
<keyword evidence="9" id="KW-1185">Reference proteome</keyword>
<dbReference type="Pfam" id="PF02362">
    <property type="entry name" value="B3"/>
    <property type="match status" value="3"/>
</dbReference>
<proteinExistence type="predicted"/>